<feature type="binding site" evidence="3">
    <location>
        <position position="102"/>
    </location>
    <ligand>
        <name>Mg(2+)</name>
        <dbReference type="ChEBI" id="CHEBI:18420"/>
        <label>1</label>
    </ligand>
</feature>
<dbReference type="InterPro" id="IPR050792">
    <property type="entry name" value="ADP-ribosylglycohydrolase"/>
</dbReference>
<dbReference type="Proteomes" id="UP000008136">
    <property type="component" value="Chromosome"/>
</dbReference>
<sequence length="376" mass="42395">MGGIGGVNLRNELPNSEKMKFLFSEGIIRAKNAPFLYSTPEVTKNIDWDKIKGMLLGVAIGDSLGYPVEGIPPNYKLKRYGEITDYIPTKRSDWKPIGVPTDDTQLTFWTVEVLLENNGYLNVKELADRFVKERIFGIGSTIKGFIRNYKDERKPWYLSGVHSAGNGALMRISPVLIPHVKKPSNELWADTLLSTLLTHNDPLAISSSVAFVNILWKLLQMEDAPPPNWWIDEYVKVASQIEGGTRYKTRRKGLMYSGSGYEFINTYVRKAVENEVDILKFSNKIGSGAYLLETLPFVIYVLCNYSYDPEESIVKAVTYSKDSDTIGAIVGSAVGALHGAEEFPHRWVNNLTGRLSYRDDGRIFKLLDKIKSLFNF</sequence>
<evidence type="ECO:0000256" key="2">
    <source>
        <dbReference type="ARBA" id="ARBA00022801"/>
    </source>
</evidence>
<dbReference type="GO" id="GO:0016787">
    <property type="term" value="F:hydrolase activity"/>
    <property type="evidence" value="ECO:0007669"/>
    <property type="project" value="UniProtKB-KW"/>
</dbReference>
<dbReference type="AlphaFoldDB" id="F2KS80"/>
<evidence type="ECO:0000256" key="1">
    <source>
        <dbReference type="ARBA" id="ARBA00010702"/>
    </source>
</evidence>
<dbReference type="Gene3D" id="1.10.4080.10">
    <property type="entry name" value="ADP-ribosylation/Crystallin J1"/>
    <property type="match status" value="1"/>
</dbReference>
<keyword evidence="3" id="KW-0460">Magnesium</keyword>
<name>F2KS80_ARCVS</name>
<keyword evidence="2" id="KW-0378">Hydrolase</keyword>
<comment type="cofactor">
    <cofactor evidence="3">
        <name>Mg(2+)</name>
        <dbReference type="ChEBI" id="CHEBI:18420"/>
    </cofactor>
    <text evidence="3">Binds 2 magnesium ions per subunit.</text>
</comment>
<comment type="similarity">
    <text evidence="1">Belongs to the ADP-ribosylglycohydrolase family.</text>
</comment>
<reference evidence="4 5" key="1">
    <citation type="submission" date="2011-03" db="EMBL/GenBank/DDBJ databases">
        <title>The complete genome of Archaeoglobus veneficus SNP6.</title>
        <authorList>
            <consortium name="US DOE Joint Genome Institute (JGI-PGF)"/>
            <person name="Lucas S."/>
            <person name="Copeland A."/>
            <person name="Lapidus A."/>
            <person name="Bruce D."/>
            <person name="Goodwin L."/>
            <person name="Pitluck S."/>
            <person name="Kyrpides N."/>
            <person name="Mavromatis K."/>
            <person name="Pagani I."/>
            <person name="Ivanova N."/>
            <person name="Mikhailova N."/>
            <person name="Lu M."/>
            <person name="Detter J.C."/>
            <person name="Tapia R."/>
            <person name="Han C."/>
            <person name="Land M."/>
            <person name="Hauser L."/>
            <person name="Markowitz V."/>
            <person name="Cheng J.-F."/>
            <person name="Hugenholtz P."/>
            <person name="Woyke T."/>
            <person name="Wu D."/>
            <person name="Spring S."/>
            <person name="Brambilla E."/>
            <person name="Klenk H.-P."/>
            <person name="Eisen J.A."/>
        </authorList>
    </citation>
    <scope>NUCLEOTIDE SEQUENCE [LARGE SCALE GENOMIC DNA]</scope>
    <source>
        <strain>SNP6</strain>
    </source>
</reference>
<dbReference type="GO" id="GO:0046872">
    <property type="term" value="F:metal ion binding"/>
    <property type="evidence" value="ECO:0007669"/>
    <property type="project" value="UniProtKB-KW"/>
</dbReference>
<dbReference type="InterPro" id="IPR005502">
    <property type="entry name" value="Ribosyl_crysJ1"/>
</dbReference>
<dbReference type="SUPFAM" id="SSF101478">
    <property type="entry name" value="ADP-ribosylglycohydrolase"/>
    <property type="match status" value="1"/>
</dbReference>
<protein>
    <submittedName>
        <fullName evidence="4">ADP-ribosylation/Crystallin J1</fullName>
    </submittedName>
</protein>
<dbReference type="eggNOG" id="arCOG04448">
    <property type="taxonomic scope" value="Archaea"/>
</dbReference>
<organism evidence="4 5">
    <name type="scientific">Archaeoglobus veneficus (strain DSM 11195 / SNP6)</name>
    <dbReference type="NCBI Taxonomy" id="693661"/>
    <lineage>
        <taxon>Archaea</taxon>
        <taxon>Methanobacteriati</taxon>
        <taxon>Methanobacteriota</taxon>
        <taxon>Archaeoglobi</taxon>
        <taxon>Archaeoglobales</taxon>
        <taxon>Archaeoglobaceae</taxon>
        <taxon>Archaeoglobus</taxon>
    </lineage>
</organism>
<dbReference type="PANTHER" id="PTHR16222">
    <property type="entry name" value="ADP-RIBOSYLGLYCOHYDROLASE"/>
    <property type="match status" value="1"/>
</dbReference>
<feature type="binding site" evidence="3">
    <location>
        <position position="103"/>
    </location>
    <ligand>
        <name>Mg(2+)</name>
        <dbReference type="ChEBI" id="CHEBI:18420"/>
        <label>1</label>
    </ligand>
</feature>
<keyword evidence="5" id="KW-1185">Reference proteome</keyword>
<keyword evidence="3" id="KW-0479">Metal-binding</keyword>
<dbReference type="Pfam" id="PF03747">
    <property type="entry name" value="ADP_ribosyl_GH"/>
    <property type="match status" value="1"/>
</dbReference>
<dbReference type="EMBL" id="CP002588">
    <property type="protein sequence ID" value="AEA48019.1"/>
    <property type="molecule type" value="Genomic_DNA"/>
</dbReference>
<feature type="binding site" evidence="3">
    <location>
        <position position="101"/>
    </location>
    <ligand>
        <name>Mg(2+)</name>
        <dbReference type="ChEBI" id="CHEBI:18420"/>
        <label>1</label>
    </ligand>
</feature>
<evidence type="ECO:0000313" key="4">
    <source>
        <dbReference type="EMBL" id="AEA48019.1"/>
    </source>
</evidence>
<feature type="binding site" evidence="3">
    <location>
        <position position="324"/>
    </location>
    <ligand>
        <name>Mg(2+)</name>
        <dbReference type="ChEBI" id="CHEBI:18420"/>
        <label>1</label>
    </ligand>
</feature>
<gene>
    <name evidence="4" type="ordered locus">Arcve_2027</name>
</gene>
<feature type="binding site" evidence="3">
    <location>
        <position position="322"/>
    </location>
    <ligand>
        <name>Mg(2+)</name>
        <dbReference type="ChEBI" id="CHEBI:18420"/>
        <label>1</label>
    </ligand>
</feature>
<dbReference type="KEGG" id="ave:Arcve_2027"/>
<evidence type="ECO:0000256" key="3">
    <source>
        <dbReference type="PIRSR" id="PIRSR605502-1"/>
    </source>
</evidence>
<evidence type="ECO:0000313" key="5">
    <source>
        <dbReference type="Proteomes" id="UP000008136"/>
    </source>
</evidence>
<dbReference type="InterPro" id="IPR036705">
    <property type="entry name" value="Ribosyl_crysJ1_sf"/>
</dbReference>
<dbReference type="STRING" id="693661.Arcve_2027"/>
<dbReference type="PANTHER" id="PTHR16222:SF24">
    <property type="entry name" value="ADP-RIBOSYLHYDROLASE ARH3"/>
    <property type="match status" value="1"/>
</dbReference>
<feature type="binding site" evidence="3">
    <location>
        <position position="325"/>
    </location>
    <ligand>
        <name>Mg(2+)</name>
        <dbReference type="ChEBI" id="CHEBI:18420"/>
        <label>1</label>
    </ligand>
</feature>
<dbReference type="HOGENOM" id="CLU_024566_7_0_2"/>
<proteinExistence type="inferred from homology"/>
<accession>F2KS80</accession>